<evidence type="ECO:0000256" key="9">
    <source>
        <dbReference type="ARBA" id="ARBA00022643"/>
    </source>
</evidence>
<dbReference type="Gene3D" id="1.10.630.10">
    <property type="entry name" value="Cytochrome P450"/>
    <property type="match status" value="1"/>
</dbReference>
<dbReference type="EMBL" id="VCAU01000010">
    <property type="protein sequence ID" value="KAF9892976.1"/>
    <property type="molecule type" value="Genomic_DNA"/>
</dbReference>
<evidence type="ECO:0000256" key="3">
    <source>
        <dbReference type="ARBA" id="ARBA00001974"/>
    </source>
</evidence>
<evidence type="ECO:0000256" key="4">
    <source>
        <dbReference type="ARBA" id="ARBA00010018"/>
    </source>
</evidence>
<organism evidence="21 22">
    <name type="scientific">Aspergillus nanangensis</name>
    <dbReference type="NCBI Taxonomy" id="2582783"/>
    <lineage>
        <taxon>Eukaryota</taxon>
        <taxon>Fungi</taxon>
        <taxon>Dikarya</taxon>
        <taxon>Ascomycota</taxon>
        <taxon>Pezizomycotina</taxon>
        <taxon>Eurotiomycetes</taxon>
        <taxon>Eurotiomycetidae</taxon>
        <taxon>Eurotiales</taxon>
        <taxon>Aspergillaceae</taxon>
        <taxon>Aspergillus</taxon>
        <taxon>Aspergillus subgen. Circumdati</taxon>
    </lineage>
</organism>
<evidence type="ECO:0000256" key="15">
    <source>
        <dbReference type="ARBA" id="ARBA00023004"/>
    </source>
</evidence>
<sequence length="471" mass="53161">MSREVPIPSPRGLPLLGNIRDVDPTKPLQSFHQLADTHGPIFRLTMLNRSRVFVSSHELVDELCDEDRFAKLITGGLEELRHALHDGLLTADHPNEANWEIAHRILRPVFGPQGVEQMYDDMYDCTRQLALKWARSGHQPSAIPVVADFTRLTLDILGVCTMGSRFHAIEHEQKHPCIDALDSLLQLVTARVFRPFLVNSLSLGDSNKFWKDIKQLRHYAQQQLDARRQHPQDKQDVLNGLVLGRDPQTGRGLSDESIVDNMLTFLIAGHETTAAMLSFLFYYLLKHPETYRKAREEVDRTVGRRKLTVADLAELPYITAAMRETLRLSPPSPMIAVHAHPTRNQECPVVLGDGKWALKKNEPVVLLVSKLQRDPGVYGDDADQFRPERMLDGGFEKLLSHTWMPFGNGGRGCIGRGVAWQEGLLVTAVLHFDLAMDDVGYELQVRQTGTMMPEGFQMRATLRSGMDEAME</sequence>
<dbReference type="GO" id="GO:0020037">
    <property type="term" value="F:heme binding"/>
    <property type="evidence" value="ECO:0007669"/>
    <property type="project" value="InterPro"/>
</dbReference>
<comment type="catalytic activity">
    <reaction evidence="17">
        <text>an organic molecule + reduced [NADPH--hemoprotein reductase] + O2 = an alcohol + oxidized [NADPH--hemoprotein reductase] + H2O + H(+)</text>
        <dbReference type="Rhea" id="RHEA:17149"/>
        <dbReference type="Rhea" id="RHEA-COMP:11964"/>
        <dbReference type="Rhea" id="RHEA-COMP:11965"/>
        <dbReference type="ChEBI" id="CHEBI:15377"/>
        <dbReference type="ChEBI" id="CHEBI:15378"/>
        <dbReference type="ChEBI" id="CHEBI:15379"/>
        <dbReference type="ChEBI" id="CHEBI:30879"/>
        <dbReference type="ChEBI" id="CHEBI:57618"/>
        <dbReference type="ChEBI" id="CHEBI:58210"/>
        <dbReference type="ChEBI" id="CHEBI:142491"/>
        <dbReference type="EC" id="1.14.14.1"/>
    </reaction>
</comment>
<evidence type="ECO:0000256" key="12">
    <source>
        <dbReference type="ARBA" id="ARBA00022857"/>
    </source>
</evidence>
<dbReference type="PRINTS" id="PR00463">
    <property type="entry name" value="EP450I"/>
</dbReference>
<evidence type="ECO:0000256" key="19">
    <source>
        <dbReference type="PIRSR" id="PIRSR602401-1"/>
    </source>
</evidence>
<keyword evidence="10 19" id="KW-0479">Metal-binding</keyword>
<evidence type="ECO:0000256" key="10">
    <source>
        <dbReference type="ARBA" id="ARBA00022723"/>
    </source>
</evidence>
<keyword evidence="6" id="KW-0813">Transport</keyword>
<comment type="caution">
    <text evidence="21">The sequence shown here is derived from an EMBL/GenBank/DDBJ whole genome shotgun (WGS) entry which is preliminary data.</text>
</comment>
<comment type="similarity">
    <text evidence="4">In the N-terminal section; belongs to the cytochrome P450 family.</text>
</comment>
<evidence type="ECO:0000256" key="7">
    <source>
        <dbReference type="ARBA" id="ARBA00022617"/>
    </source>
</evidence>
<evidence type="ECO:0000313" key="21">
    <source>
        <dbReference type="EMBL" id="KAF9892976.1"/>
    </source>
</evidence>
<evidence type="ECO:0000256" key="1">
    <source>
        <dbReference type="ARBA" id="ARBA00001917"/>
    </source>
</evidence>
<dbReference type="Proteomes" id="UP001194746">
    <property type="component" value="Unassembled WGS sequence"/>
</dbReference>
<evidence type="ECO:0000256" key="8">
    <source>
        <dbReference type="ARBA" id="ARBA00022630"/>
    </source>
</evidence>
<proteinExistence type="inferred from homology"/>
<dbReference type="InterPro" id="IPR017972">
    <property type="entry name" value="Cyt_P450_CS"/>
</dbReference>
<reference evidence="21" key="2">
    <citation type="submission" date="2020-02" db="EMBL/GenBank/DDBJ databases">
        <authorList>
            <person name="Gilchrist C.L.M."/>
            <person name="Chooi Y.-H."/>
        </authorList>
    </citation>
    <scope>NUCLEOTIDE SEQUENCE</scope>
    <source>
        <strain evidence="21">MST-FP2251</strain>
    </source>
</reference>
<evidence type="ECO:0000256" key="2">
    <source>
        <dbReference type="ARBA" id="ARBA00001971"/>
    </source>
</evidence>
<evidence type="ECO:0000256" key="17">
    <source>
        <dbReference type="ARBA" id="ARBA00047827"/>
    </source>
</evidence>
<keyword evidence="13" id="KW-0249">Electron transport</keyword>
<comment type="catalytic activity">
    <reaction evidence="18">
        <text>2 oxidized [cytochrome P450] + NADPH = 2 reduced [cytochrome P450] + NADP(+) + H(+)</text>
        <dbReference type="Rhea" id="RHEA:24040"/>
        <dbReference type="Rhea" id="RHEA-COMP:14627"/>
        <dbReference type="Rhea" id="RHEA-COMP:14628"/>
        <dbReference type="ChEBI" id="CHEBI:15378"/>
        <dbReference type="ChEBI" id="CHEBI:55376"/>
        <dbReference type="ChEBI" id="CHEBI:57783"/>
        <dbReference type="ChEBI" id="CHEBI:58349"/>
        <dbReference type="ChEBI" id="CHEBI:60344"/>
        <dbReference type="EC" id="1.6.2.4"/>
    </reaction>
</comment>
<keyword evidence="8" id="KW-0285">Flavoprotein</keyword>
<evidence type="ECO:0000256" key="6">
    <source>
        <dbReference type="ARBA" id="ARBA00022448"/>
    </source>
</evidence>
<comment type="cofactor">
    <cofactor evidence="1">
        <name>FMN</name>
        <dbReference type="ChEBI" id="CHEBI:58210"/>
    </cofactor>
</comment>
<dbReference type="PROSITE" id="PS00086">
    <property type="entry name" value="CYTOCHROME_P450"/>
    <property type="match status" value="1"/>
</dbReference>
<gene>
    <name evidence="21" type="ORF">FE257_000568</name>
</gene>
<keyword evidence="12" id="KW-0521">NADP</keyword>
<dbReference type="InterPro" id="IPR002401">
    <property type="entry name" value="Cyt_P450_E_grp-I"/>
</dbReference>
<evidence type="ECO:0000256" key="20">
    <source>
        <dbReference type="RuleBase" id="RU000461"/>
    </source>
</evidence>
<evidence type="ECO:0000256" key="11">
    <source>
        <dbReference type="ARBA" id="ARBA00022827"/>
    </source>
</evidence>
<dbReference type="InterPro" id="IPR036396">
    <property type="entry name" value="Cyt_P450_sf"/>
</dbReference>
<keyword evidence="16 20" id="KW-0503">Monooxygenase</keyword>
<dbReference type="PANTHER" id="PTHR24291">
    <property type="entry name" value="CYTOCHROME P450 FAMILY 4"/>
    <property type="match status" value="1"/>
</dbReference>
<evidence type="ECO:0000256" key="18">
    <source>
        <dbReference type="ARBA" id="ARBA00049342"/>
    </source>
</evidence>
<evidence type="ECO:0000256" key="5">
    <source>
        <dbReference type="ARBA" id="ARBA00010617"/>
    </source>
</evidence>
<comment type="cofactor">
    <cofactor evidence="3">
        <name>FAD</name>
        <dbReference type="ChEBI" id="CHEBI:57692"/>
    </cofactor>
</comment>
<feature type="binding site" description="axial binding residue" evidence="19">
    <location>
        <position position="413"/>
    </location>
    <ligand>
        <name>heme</name>
        <dbReference type="ChEBI" id="CHEBI:30413"/>
    </ligand>
    <ligandPart>
        <name>Fe</name>
        <dbReference type="ChEBI" id="CHEBI:18248"/>
    </ligandPart>
</feature>
<dbReference type="GO" id="GO:0005506">
    <property type="term" value="F:iron ion binding"/>
    <property type="evidence" value="ECO:0007669"/>
    <property type="project" value="InterPro"/>
</dbReference>
<keyword evidence="7 19" id="KW-0349">Heme</keyword>
<name>A0AAD4GXK5_ASPNN</name>
<comment type="cofactor">
    <cofactor evidence="2 19">
        <name>heme</name>
        <dbReference type="ChEBI" id="CHEBI:30413"/>
    </cofactor>
</comment>
<evidence type="ECO:0008006" key="23">
    <source>
        <dbReference type="Google" id="ProtNLM"/>
    </source>
</evidence>
<dbReference type="CDD" id="cd11068">
    <property type="entry name" value="CYP120A1"/>
    <property type="match status" value="1"/>
</dbReference>
<dbReference type="GO" id="GO:0003958">
    <property type="term" value="F:NADPH-hemoprotein reductase activity"/>
    <property type="evidence" value="ECO:0007669"/>
    <property type="project" value="UniProtKB-EC"/>
</dbReference>
<accession>A0AAD4GXK5</accession>
<keyword evidence="14 20" id="KW-0560">Oxidoreductase</keyword>
<reference evidence="21" key="1">
    <citation type="journal article" date="2019" name="Beilstein J. Org. Chem.">
        <title>Nanangenines: drimane sesquiterpenoids as the dominant metabolite cohort of a novel Australian fungus, Aspergillus nanangensis.</title>
        <authorList>
            <person name="Lacey H.J."/>
            <person name="Gilchrist C.L.M."/>
            <person name="Crombie A."/>
            <person name="Kalaitzis J.A."/>
            <person name="Vuong D."/>
            <person name="Rutledge P.J."/>
            <person name="Turner P."/>
            <person name="Pitt J.I."/>
            <person name="Lacey E."/>
            <person name="Chooi Y.H."/>
            <person name="Piggott A.M."/>
        </authorList>
    </citation>
    <scope>NUCLEOTIDE SEQUENCE</scope>
    <source>
        <strain evidence="21">MST-FP2251</strain>
    </source>
</reference>
<dbReference type="PRINTS" id="PR00385">
    <property type="entry name" value="P450"/>
</dbReference>
<keyword evidence="15 19" id="KW-0408">Iron</keyword>
<dbReference type="InterPro" id="IPR050196">
    <property type="entry name" value="Cytochrome_P450_Monoox"/>
</dbReference>
<evidence type="ECO:0000256" key="13">
    <source>
        <dbReference type="ARBA" id="ARBA00022982"/>
    </source>
</evidence>
<evidence type="ECO:0000256" key="14">
    <source>
        <dbReference type="ARBA" id="ARBA00023002"/>
    </source>
</evidence>
<keyword evidence="22" id="KW-1185">Reference proteome</keyword>
<protein>
    <recommendedName>
        <fullName evidence="23">Cytochrome P450</fullName>
    </recommendedName>
</protein>
<dbReference type="FunFam" id="1.10.630.10:FF:000040">
    <property type="entry name" value="Bifunctional cytochrome P450/NADPH--P450 reductase"/>
    <property type="match status" value="1"/>
</dbReference>
<dbReference type="SUPFAM" id="SSF48264">
    <property type="entry name" value="Cytochrome P450"/>
    <property type="match status" value="1"/>
</dbReference>
<keyword evidence="9" id="KW-0288">FMN</keyword>
<dbReference type="Pfam" id="PF00067">
    <property type="entry name" value="p450"/>
    <property type="match status" value="1"/>
</dbReference>
<comment type="similarity">
    <text evidence="5 20">Belongs to the cytochrome P450 family.</text>
</comment>
<dbReference type="GO" id="GO:0016712">
    <property type="term" value="F:oxidoreductase activity, acting on paired donors, with incorporation or reduction of molecular oxygen, reduced flavin or flavoprotein as one donor, and incorporation of one atom of oxygen"/>
    <property type="evidence" value="ECO:0007669"/>
    <property type="project" value="UniProtKB-EC"/>
</dbReference>
<evidence type="ECO:0000313" key="22">
    <source>
        <dbReference type="Proteomes" id="UP001194746"/>
    </source>
</evidence>
<dbReference type="AlphaFoldDB" id="A0AAD4GXK5"/>
<dbReference type="InterPro" id="IPR001128">
    <property type="entry name" value="Cyt_P450"/>
</dbReference>
<evidence type="ECO:0000256" key="16">
    <source>
        <dbReference type="ARBA" id="ARBA00023033"/>
    </source>
</evidence>
<keyword evidence="11" id="KW-0274">FAD</keyword>
<dbReference type="PANTHER" id="PTHR24291:SF50">
    <property type="entry name" value="BIFUNCTIONAL ALBAFLAVENONE MONOOXYGENASE_TERPENE SYNTHASE"/>
    <property type="match status" value="1"/>
</dbReference>